<dbReference type="HOGENOM" id="CLU_2596955_0_0_1"/>
<reference evidence="3" key="1">
    <citation type="submission" date="2013-02" db="EMBL/GenBank/DDBJ databases">
        <authorList>
            <person name="Hughes D."/>
        </authorList>
    </citation>
    <scope>NUCLEOTIDE SEQUENCE</scope>
    <source>
        <strain>Durham</strain>
        <strain evidence="3">NC isolate 2 -- Noor lab</strain>
    </source>
</reference>
<feature type="signal peptide" evidence="1">
    <location>
        <begin position="1"/>
        <end position="24"/>
    </location>
</feature>
<protein>
    <submittedName>
        <fullName evidence="2">Uncharacterized protein</fullName>
    </submittedName>
</protein>
<dbReference type="Proteomes" id="UP000015102">
    <property type="component" value="Unassembled WGS sequence"/>
</dbReference>
<dbReference type="AlphaFoldDB" id="T1GG75"/>
<dbReference type="EnsemblMetazoa" id="MESCA002385-RA">
    <property type="protein sequence ID" value="MESCA002385-PA"/>
    <property type="gene ID" value="MESCA002385"/>
</dbReference>
<feature type="chain" id="PRO_5004588274" evidence="1">
    <location>
        <begin position="25"/>
        <end position="80"/>
    </location>
</feature>
<dbReference type="EMBL" id="CAQQ02058799">
    <property type="status" value="NOT_ANNOTATED_CDS"/>
    <property type="molecule type" value="Genomic_DNA"/>
</dbReference>
<keyword evidence="3" id="KW-1185">Reference proteome</keyword>
<sequence length="80" mass="9001">MGLLRKRHLFAAIVILAITNGSHAQFWKETPRDSGAIQLQSEHIAPTNQYINQYTNNFELIDANYVRRGQNCSTGTVCPP</sequence>
<evidence type="ECO:0000313" key="3">
    <source>
        <dbReference type="Proteomes" id="UP000015102"/>
    </source>
</evidence>
<evidence type="ECO:0000256" key="1">
    <source>
        <dbReference type="SAM" id="SignalP"/>
    </source>
</evidence>
<keyword evidence="1" id="KW-0732">Signal</keyword>
<accession>T1GG75</accession>
<proteinExistence type="predicted"/>
<reference evidence="2" key="2">
    <citation type="submission" date="2015-06" db="UniProtKB">
        <authorList>
            <consortium name="EnsemblMetazoa"/>
        </authorList>
    </citation>
    <scope>IDENTIFICATION</scope>
</reference>
<organism evidence="2 3">
    <name type="scientific">Megaselia scalaris</name>
    <name type="common">Humpbacked fly</name>
    <name type="synonym">Phora scalaris</name>
    <dbReference type="NCBI Taxonomy" id="36166"/>
    <lineage>
        <taxon>Eukaryota</taxon>
        <taxon>Metazoa</taxon>
        <taxon>Ecdysozoa</taxon>
        <taxon>Arthropoda</taxon>
        <taxon>Hexapoda</taxon>
        <taxon>Insecta</taxon>
        <taxon>Pterygota</taxon>
        <taxon>Neoptera</taxon>
        <taxon>Endopterygota</taxon>
        <taxon>Diptera</taxon>
        <taxon>Brachycera</taxon>
        <taxon>Muscomorpha</taxon>
        <taxon>Platypezoidea</taxon>
        <taxon>Phoridae</taxon>
        <taxon>Megaseliini</taxon>
        <taxon>Megaselia</taxon>
    </lineage>
</organism>
<evidence type="ECO:0000313" key="2">
    <source>
        <dbReference type="EnsemblMetazoa" id="MESCA002385-PA"/>
    </source>
</evidence>
<name>T1GG75_MEGSC</name>